<organism evidence="1 2">
    <name type="scientific">Chryseobacterium indologenes</name>
    <name type="common">Flavobacterium indologenes</name>
    <dbReference type="NCBI Taxonomy" id="253"/>
    <lineage>
        <taxon>Bacteria</taxon>
        <taxon>Pseudomonadati</taxon>
        <taxon>Bacteroidota</taxon>
        <taxon>Flavobacteriia</taxon>
        <taxon>Flavobacteriales</taxon>
        <taxon>Weeksellaceae</taxon>
        <taxon>Chryseobacterium group</taxon>
        <taxon>Chryseobacterium</taxon>
    </lineage>
</organism>
<evidence type="ECO:0000313" key="2">
    <source>
        <dbReference type="Proteomes" id="UP000269015"/>
    </source>
</evidence>
<dbReference type="RefSeq" id="WP_123861725.1">
    <property type="nucleotide sequence ID" value="NZ_CP033930.1"/>
</dbReference>
<dbReference type="EMBL" id="CP033930">
    <property type="protein sequence ID" value="AZB18274.1"/>
    <property type="molecule type" value="Genomic_DNA"/>
</dbReference>
<gene>
    <name evidence="1" type="ORF">EG352_11050</name>
</gene>
<sequence length="148" mass="17503">MSVYNNYQTILYQLDEVRKTFRQYKKGEVTKYVKTITLPEMIRLEKNNGYNTFTGFNNILRLRDASNWSLCTKFGLKPVGISHFYVVDLFVENKKVLCLIYYPREAQIIELIIVREFYPCKKSELAEKVKDAVQSIVITSKFQPYSFK</sequence>
<dbReference type="Proteomes" id="UP000269015">
    <property type="component" value="Chromosome"/>
</dbReference>
<dbReference type="AlphaFoldDB" id="A0AAD0YSU7"/>
<name>A0AAD0YSU7_CHRID</name>
<protein>
    <submittedName>
        <fullName evidence="1">Uncharacterized protein</fullName>
    </submittedName>
</protein>
<evidence type="ECO:0000313" key="1">
    <source>
        <dbReference type="EMBL" id="AZB18274.1"/>
    </source>
</evidence>
<accession>A0AAD0YSU7</accession>
<proteinExistence type="predicted"/>
<reference evidence="1 2" key="1">
    <citation type="submission" date="2018-11" db="EMBL/GenBank/DDBJ databases">
        <title>Proposal to divide the Flavobacteriaceae and reorganize its genera based on Amino Acid Identity values calculated from whole genome sequences.</title>
        <authorList>
            <person name="Nicholson A.C."/>
            <person name="Gulvik C.A."/>
            <person name="Whitney A.M."/>
            <person name="Humrighouse B.W."/>
            <person name="Bell M."/>
            <person name="Holmes B."/>
            <person name="Steigerwalt A.G."/>
            <person name="Villarma A."/>
            <person name="Sheth M."/>
            <person name="Batra D."/>
            <person name="Pryor J."/>
            <person name="Bernardet J.-F."/>
            <person name="Hugo C."/>
            <person name="Kampfer P."/>
            <person name="Newman J."/>
            <person name="McQuiston J.R."/>
        </authorList>
    </citation>
    <scope>NUCLEOTIDE SEQUENCE [LARGE SCALE GENOMIC DNA]</scope>
    <source>
        <strain evidence="1 2">H5559</strain>
    </source>
</reference>